<proteinExistence type="predicted"/>
<dbReference type="Gene3D" id="2.120.10.30">
    <property type="entry name" value="TolB, C-terminal domain"/>
    <property type="match status" value="1"/>
</dbReference>
<dbReference type="InterPro" id="IPR011042">
    <property type="entry name" value="6-blade_b-propeller_TolB-like"/>
</dbReference>
<dbReference type="Pfam" id="PF00326">
    <property type="entry name" value="Peptidase_S9"/>
    <property type="match status" value="1"/>
</dbReference>
<dbReference type="RefSeq" id="WP_215380060.1">
    <property type="nucleotide sequence ID" value="NZ_JAGTIS010000017.1"/>
</dbReference>
<accession>A0ABS5XMM5</accession>
<dbReference type="Proteomes" id="UP001519667">
    <property type="component" value="Unassembled WGS sequence"/>
</dbReference>
<dbReference type="Gene3D" id="3.40.50.1820">
    <property type="entry name" value="alpha/beta hydrolase"/>
    <property type="match status" value="1"/>
</dbReference>
<dbReference type="InterPro" id="IPR001375">
    <property type="entry name" value="Peptidase_S9_cat"/>
</dbReference>
<dbReference type="EMBL" id="JAGTIS010000017">
    <property type="protein sequence ID" value="MBT8768928.1"/>
    <property type="molecule type" value="Genomic_DNA"/>
</dbReference>
<name>A0ABS5XMM5_9GAMM</name>
<evidence type="ECO:0000259" key="1">
    <source>
        <dbReference type="Pfam" id="PF00326"/>
    </source>
</evidence>
<keyword evidence="3" id="KW-1185">Reference proteome</keyword>
<evidence type="ECO:0000313" key="3">
    <source>
        <dbReference type="Proteomes" id="UP001519667"/>
    </source>
</evidence>
<dbReference type="PANTHER" id="PTHR43056">
    <property type="entry name" value="PEPTIDASE S9 PROLYL OLIGOPEPTIDASE"/>
    <property type="match status" value="1"/>
</dbReference>
<comment type="caution">
    <text evidence="2">The sequence shown here is derived from an EMBL/GenBank/DDBJ whole genome shotgun (WGS) entry which is preliminary data.</text>
</comment>
<organism evidence="2 3">
    <name type="scientific">Metapseudomonas boanensis</name>
    <dbReference type="NCBI Taxonomy" id="2822138"/>
    <lineage>
        <taxon>Bacteria</taxon>
        <taxon>Pseudomonadati</taxon>
        <taxon>Pseudomonadota</taxon>
        <taxon>Gammaproteobacteria</taxon>
        <taxon>Pseudomonadales</taxon>
        <taxon>Pseudomonadaceae</taxon>
        <taxon>Metapseudomonas</taxon>
    </lineage>
</organism>
<protein>
    <submittedName>
        <fullName evidence="2">S9 family peptidase</fullName>
    </submittedName>
</protein>
<evidence type="ECO:0000313" key="2">
    <source>
        <dbReference type="EMBL" id="MBT8768928.1"/>
    </source>
</evidence>
<dbReference type="InterPro" id="IPR050585">
    <property type="entry name" value="Xaa-Pro_dipeptidyl-ppase/CocE"/>
</dbReference>
<dbReference type="SUPFAM" id="SSF53474">
    <property type="entry name" value="alpha/beta-Hydrolases"/>
    <property type="match status" value="1"/>
</dbReference>
<dbReference type="PANTHER" id="PTHR43056:SF5">
    <property type="entry name" value="PEPTIDASE S9 PROLYL OLIGOPEPTIDASE CATALYTIC DOMAIN-CONTAINING PROTEIN"/>
    <property type="match status" value="1"/>
</dbReference>
<feature type="domain" description="Peptidase S9 prolyl oligopeptidase catalytic" evidence="1">
    <location>
        <begin position="413"/>
        <end position="616"/>
    </location>
</feature>
<reference evidence="2 3" key="1">
    <citation type="submission" date="2021-04" db="EMBL/GenBank/DDBJ databases">
        <title>Pseudomonas boanensis sp. nov., a bacterium isolated from river water used for household purposes in Boane District, Mozambique.</title>
        <authorList>
            <person name="Nicklasson M."/>
            <person name="Martin-Rodriguez A.J."/>
            <person name="Thorell K."/>
            <person name="Neves L."/>
            <person name="Mussagy A."/>
            <person name="Rydberg H.A."/>
            <person name="Hernroth B."/>
            <person name="Svensson-Stadler L."/>
            <person name="Sjoling A."/>
        </authorList>
    </citation>
    <scope>NUCLEOTIDE SEQUENCE [LARGE SCALE GENOMIC DNA]</scope>
    <source>
        <strain evidence="2 3">DB1</strain>
    </source>
</reference>
<gene>
    <name evidence="2" type="ORF">J7302_22740</name>
</gene>
<dbReference type="InterPro" id="IPR029058">
    <property type="entry name" value="AB_hydrolase_fold"/>
</dbReference>
<sequence>MSVPRRSSAAPEIRPFGFWESAWSAERAAAASSDFAELRCGEQGLFWTRFDPADGRTTLWYWQEGGARCLTPAGYSVRSRVYEYGGGAFCLTGDGAVFVNESDQQLYVQPLLGQPRPLTVSEGRRYGDLRYWPQARALLAVEEEGGTHRLVVIGLADGSREVSAEGADFYAAPCISPNGQRLAWIEWSRPELPWTATRLCLREHRGEGWGPCHIVAGAQGEESLQQPRFDAQSRLYCLSDRNGWWQPWRLERKRLRPKPSLTADHAPAPWQLGGCSYLPLEEGCVSTWFAQGGGHLGLSNGQRFATGYSRFRQLAADQYHVYCIAAAPDSASVVLAIDRASGALRVLAGSGAGLPAADIARPEPMQFETGAGEIAHGFFYAPTNADYQETIGQRPPLLVCCHGGPTSACQPVFDPRIQFWTQRGFAVADLDYRGSTGYGRAYRQRLKGAWGVLDVEDACALVTHLAAQGRADPQRAFIRGSSAGGFTTLMALLGNTPFRGGASYYGVSDPLVLRGKTHKFEADYLDWLIGDPVCDAERYRQRTPVARATEINAPVIFFQGGRDAIVVPEQTDAMVAALKAEGRQVEVHLYPEERHGFRQAVNLAHALQEELRFYQALL</sequence>
<dbReference type="SUPFAM" id="SSF69322">
    <property type="entry name" value="Tricorn protease domain 2"/>
    <property type="match status" value="1"/>
</dbReference>